<evidence type="ECO:0000256" key="4">
    <source>
        <dbReference type="ARBA" id="ARBA00022525"/>
    </source>
</evidence>
<dbReference type="PRINTS" id="PR01949">
    <property type="entry name" value="INTLKN15FISH"/>
</dbReference>
<dbReference type="PANTHER" id="PTHR14356">
    <property type="entry name" value="INTERLEUKIN-15-RELATED"/>
    <property type="match status" value="1"/>
</dbReference>
<evidence type="ECO:0000256" key="5">
    <source>
        <dbReference type="ARBA" id="ARBA00022729"/>
    </source>
</evidence>
<keyword evidence="9" id="KW-1185">Reference proteome</keyword>
<dbReference type="AlphaFoldDB" id="A0AAQ4Q1G4"/>
<dbReference type="GO" id="GO:0006955">
    <property type="term" value="P:immune response"/>
    <property type="evidence" value="ECO:0007669"/>
    <property type="project" value="InterPro"/>
</dbReference>
<evidence type="ECO:0000313" key="8">
    <source>
        <dbReference type="Ensembl" id="ENSGACP00000045096.1"/>
    </source>
</evidence>
<dbReference type="GO" id="GO:0001819">
    <property type="term" value="P:positive regulation of cytokine production"/>
    <property type="evidence" value="ECO:0007669"/>
    <property type="project" value="TreeGrafter"/>
</dbReference>
<dbReference type="Proteomes" id="UP000007635">
    <property type="component" value="Chromosome IX"/>
</dbReference>
<reference evidence="8 9" key="1">
    <citation type="journal article" date="2021" name="G3 (Bethesda)">
        <title>Improved contiguity of the threespine stickleback genome using long-read sequencing.</title>
        <authorList>
            <person name="Nath S."/>
            <person name="Shaw D.E."/>
            <person name="White M.A."/>
        </authorList>
    </citation>
    <scope>NUCLEOTIDE SEQUENCE [LARGE SCALE GENOMIC DNA]</scope>
    <source>
        <strain evidence="8 9">Lake Benthic</strain>
    </source>
</reference>
<accession>A0AAQ4Q1G4</accession>
<comment type="similarity">
    <text evidence="2 7">Belongs to the IL-15/IL-21 family.</text>
</comment>
<name>A0AAQ4Q1G4_GASAC</name>
<protein>
    <recommendedName>
        <fullName evidence="7">Interleukin</fullName>
    </recommendedName>
</protein>
<keyword evidence="6" id="KW-1015">Disulfide bond</keyword>
<dbReference type="InterPro" id="IPR020410">
    <property type="entry name" value="IL-15_fish"/>
</dbReference>
<dbReference type="GeneID" id="100190875"/>
<evidence type="ECO:0000256" key="2">
    <source>
        <dbReference type="ARBA" id="ARBA00006050"/>
    </source>
</evidence>
<organism evidence="8 9">
    <name type="scientific">Gasterosteus aculeatus aculeatus</name>
    <name type="common">three-spined stickleback</name>
    <dbReference type="NCBI Taxonomy" id="481459"/>
    <lineage>
        <taxon>Eukaryota</taxon>
        <taxon>Metazoa</taxon>
        <taxon>Chordata</taxon>
        <taxon>Craniata</taxon>
        <taxon>Vertebrata</taxon>
        <taxon>Euteleostomi</taxon>
        <taxon>Actinopterygii</taxon>
        <taxon>Neopterygii</taxon>
        <taxon>Teleostei</taxon>
        <taxon>Neoteleostei</taxon>
        <taxon>Acanthomorphata</taxon>
        <taxon>Eupercaria</taxon>
        <taxon>Perciformes</taxon>
        <taxon>Cottioidei</taxon>
        <taxon>Gasterosteales</taxon>
        <taxon>Gasterosteidae</taxon>
        <taxon>Gasterosteus</taxon>
    </lineage>
</organism>
<evidence type="ECO:0000256" key="6">
    <source>
        <dbReference type="ARBA" id="ARBA00023157"/>
    </source>
</evidence>
<reference evidence="8" key="3">
    <citation type="submission" date="2025-09" db="UniProtKB">
        <authorList>
            <consortium name="Ensembl"/>
        </authorList>
    </citation>
    <scope>IDENTIFICATION</scope>
</reference>
<dbReference type="Pfam" id="PF02372">
    <property type="entry name" value="IL15"/>
    <property type="match status" value="1"/>
</dbReference>
<dbReference type="GO" id="GO:0005126">
    <property type="term" value="F:cytokine receptor binding"/>
    <property type="evidence" value="ECO:0007669"/>
    <property type="project" value="InterPro"/>
</dbReference>
<dbReference type="GeneTree" id="ENSGT00490000044733"/>
<dbReference type="RefSeq" id="XP_040041334.1">
    <property type="nucleotide sequence ID" value="XM_040185400.1"/>
</dbReference>
<dbReference type="GO" id="GO:0005125">
    <property type="term" value="F:cytokine activity"/>
    <property type="evidence" value="ECO:0007669"/>
    <property type="project" value="UniProtKB-KW"/>
</dbReference>
<dbReference type="GO" id="GO:0042119">
    <property type="term" value="P:neutrophil activation"/>
    <property type="evidence" value="ECO:0007669"/>
    <property type="project" value="TreeGrafter"/>
</dbReference>
<keyword evidence="5" id="KW-0732">Signal</keyword>
<sequence length="182" mass="20352">MTDFMTVFPEILVKASQPGYLPSKGFQLRSTCHLFQESHKPQVWLCFLVLSLLSTSTCAAPGAAKLAHLQSCLGTEYLKKAIEKSDAMLYAPSANEVKENCKMMSLKCYILELRMVIVEEVGSENPKTHCVMDFNERLPDLDNGASAYPVDCPPCEAYSLKNITVFMERLNSLLQELNSMQT</sequence>
<reference evidence="8" key="2">
    <citation type="submission" date="2025-08" db="UniProtKB">
        <authorList>
            <consortium name="Ensembl"/>
        </authorList>
    </citation>
    <scope>IDENTIFICATION</scope>
</reference>
<dbReference type="PANTHER" id="PTHR14356:SF3">
    <property type="entry name" value="INTERLEUKIN-15"/>
    <property type="match status" value="1"/>
</dbReference>
<dbReference type="Gene3D" id="1.20.1250.70">
    <property type="entry name" value="Interleukin-15/Interleukin-21"/>
    <property type="match status" value="1"/>
</dbReference>
<evidence type="ECO:0000256" key="3">
    <source>
        <dbReference type="ARBA" id="ARBA00022514"/>
    </source>
</evidence>
<dbReference type="GO" id="GO:0050778">
    <property type="term" value="P:positive regulation of immune response"/>
    <property type="evidence" value="ECO:0007669"/>
    <property type="project" value="TreeGrafter"/>
</dbReference>
<dbReference type="CTD" id="100190875"/>
<dbReference type="GO" id="GO:0005615">
    <property type="term" value="C:extracellular space"/>
    <property type="evidence" value="ECO:0007669"/>
    <property type="project" value="UniProtKB-KW"/>
</dbReference>
<comment type="subcellular location">
    <subcellularLocation>
        <location evidence="1">Secreted</location>
    </subcellularLocation>
</comment>
<dbReference type="SUPFAM" id="SSF47266">
    <property type="entry name" value="4-helical cytokines"/>
    <property type="match status" value="1"/>
</dbReference>
<dbReference type="InterPro" id="IPR009079">
    <property type="entry name" value="4_helix_cytokine-like_core"/>
</dbReference>
<proteinExistence type="inferred from homology"/>
<dbReference type="InterPro" id="IPR020439">
    <property type="entry name" value="IL-15"/>
</dbReference>
<dbReference type="PRINTS" id="PR01930">
    <property type="entry name" value="INTRLEUKIN15"/>
</dbReference>
<keyword evidence="4" id="KW-0964">Secreted</keyword>
<evidence type="ECO:0000313" key="9">
    <source>
        <dbReference type="Proteomes" id="UP000007635"/>
    </source>
</evidence>
<dbReference type="Ensembl" id="ENSGACT00000084847.1">
    <property type="protein sequence ID" value="ENSGACP00000045096.1"/>
    <property type="gene ID" value="ENSGACG00000017271.2"/>
</dbReference>
<dbReference type="GO" id="GO:0042102">
    <property type="term" value="P:positive regulation of T cell proliferation"/>
    <property type="evidence" value="ECO:0007669"/>
    <property type="project" value="TreeGrafter"/>
</dbReference>
<evidence type="ECO:0000256" key="7">
    <source>
        <dbReference type="RuleBase" id="RU003453"/>
    </source>
</evidence>
<dbReference type="InterPro" id="IPR003443">
    <property type="entry name" value="IL-15/IL-21_fam"/>
</dbReference>
<evidence type="ECO:0000256" key="1">
    <source>
        <dbReference type="ARBA" id="ARBA00004613"/>
    </source>
</evidence>
<keyword evidence="3 7" id="KW-0202">Cytokine</keyword>